<gene>
    <name evidence="4" type="ORF">BCF44_1067</name>
</gene>
<dbReference type="SMART" id="SM00421">
    <property type="entry name" value="HTH_LUXR"/>
    <property type="match status" value="1"/>
</dbReference>
<dbReference type="GO" id="GO:0003677">
    <property type="term" value="F:DNA binding"/>
    <property type="evidence" value="ECO:0007669"/>
    <property type="project" value="InterPro"/>
</dbReference>
<dbReference type="SUPFAM" id="SSF48452">
    <property type="entry name" value="TPR-like"/>
    <property type="match status" value="1"/>
</dbReference>
<dbReference type="InterPro" id="IPR000792">
    <property type="entry name" value="Tscrpt_reg_LuxR_C"/>
</dbReference>
<keyword evidence="1" id="KW-0547">Nucleotide-binding</keyword>
<dbReference type="SUPFAM" id="SSF46894">
    <property type="entry name" value="C-terminal effector domain of the bipartite response regulators"/>
    <property type="match status" value="1"/>
</dbReference>
<dbReference type="Pfam" id="PF13191">
    <property type="entry name" value="AAA_16"/>
    <property type="match status" value="1"/>
</dbReference>
<proteinExistence type="predicted"/>
<sequence length="908" mass="96753">MTPTNVAEPGPLFGRDHVVDHIVATVRSPTAPPMILVTGPTGIGRTAVLARVRERVAEQGMATLSLRVAQNDRHRPYAVASRLSAELATTGGDSDGADPAAGTAGQLTTALAAALAGRDNLVVFLDDLHWADHSSVAVVTSLVRTLTGSSTRFVGAFRSPTGDDRSTVDRMRETGTGQVVGLRPLGRAVVAALLTDLLRATPTPELTSAVHRHSRGVPAAVLATVQGYQRAGSLRVTQRHACLASPSQPPELPADHPVFDHLRWLAQPGWSVVKALAVLYPLGAAAPGLIAAAVGVSEGEVVDVLRALRADGVVRPGPTPGSWRFRVPLLATCLTSCHGPYERRQLAQSAVTALWAGDATCADPCYLPQQLVNAGKLVDSERSAKELLARGAAAMVDDGYHAERWLAAAADLVTDSAQRATVLLLHAATSCLHMMFDRALASARTLFAGPVGHLSSDAVLELEIIYVVSLLGTRDVEALEAIASHDWASLPGSDQHRVLIRATAQCALGRFREADETFTATRRIWSSGSGTVVAFGMLSSTCTAAFLGRVTEFDALVANPTAGQFFDGERNLLGLLLQLARILMVLGELGRAQRLLATHMPVTERRPLADQAIEASLAGRWDDALELARLPLATGSTLGYVPAHTTMVRELATILTARGRLTQARTMIDQAVAEQPILTHLLGVPEAELAEILDASDGARQLLVDRLTTASEQGLVIGTDELWLHLCERELAGGDVAAARRCADEIGPIADRLGTDRARRNHLLAQAIAYHDRSAGAAVVRLVRERGQLFEMAGTLVDVASQGLASKKLLHEAYELYGELGALLPRVRLRHVMRALEVTVGDRNATVAESERLLATLVTEGLSNRQLATVLQISEKGVEGRLSRLFQRTGYRSRVELATAILTGAYPT</sequence>
<dbReference type="InterPro" id="IPR041664">
    <property type="entry name" value="AAA_16"/>
</dbReference>
<dbReference type="Proteomes" id="UP000256269">
    <property type="component" value="Unassembled WGS sequence"/>
</dbReference>
<dbReference type="InterPro" id="IPR027417">
    <property type="entry name" value="P-loop_NTPase"/>
</dbReference>
<dbReference type="PANTHER" id="PTHR16305:SF28">
    <property type="entry name" value="GUANYLATE CYCLASE DOMAIN-CONTAINING PROTEIN"/>
    <property type="match status" value="1"/>
</dbReference>
<dbReference type="GO" id="GO:0005737">
    <property type="term" value="C:cytoplasm"/>
    <property type="evidence" value="ECO:0007669"/>
    <property type="project" value="TreeGrafter"/>
</dbReference>
<dbReference type="InterPro" id="IPR016032">
    <property type="entry name" value="Sig_transdc_resp-reg_C-effctor"/>
</dbReference>
<name>A0A3E0HK57_9PSEU</name>
<dbReference type="OrthoDB" id="3333376at2"/>
<comment type="caution">
    <text evidence="4">The sequence shown here is derived from an EMBL/GenBank/DDBJ whole genome shotgun (WGS) entry which is preliminary data.</text>
</comment>
<dbReference type="GO" id="GO:0005524">
    <property type="term" value="F:ATP binding"/>
    <property type="evidence" value="ECO:0007669"/>
    <property type="project" value="UniProtKB-KW"/>
</dbReference>
<evidence type="ECO:0000259" key="3">
    <source>
        <dbReference type="SMART" id="SM00421"/>
    </source>
</evidence>
<feature type="domain" description="HTH luxR-type" evidence="3">
    <location>
        <begin position="844"/>
        <end position="901"/>
    </location>
</feature>
<dbReference type="Gene3D" id="1.10.10.10">
    <property type="entry name" value="Winged helix-like DNA-binding domain superfamily/Winged helix DNA-binding domain"/>
    <property type="match status" value="1"/>
</dbReference>
<dbReference type="AlphaFoldDB" id="A0A3E0HK57"/>
<keyword evidence="5" id="KW-1185">Reference proteome</keyword>
<dbReference type="PANTHER" id="PTHR16305">
    <property type="entry name" value="TESTICULAR SOLUBLE ADENYLYL CYCLASE"/>
    <property type="match status" value="1"/>
</dbReference>
<evidence type="ECO:0000256" key="2">
    <source>
        <dbReference type="ARBA" id="ARBA00022840"/>
    </source>
</evidence>
<dbReference type="Gene3D" id="3.40.50.300">
    <property type="entry name" value="P-loop containing nucleotide triphosphate hydrolases"/>
    <property type="match status" value="1"/>
</dbReference>
<evidence type="ECO:0000256" key="1">
    <source>
        <dbReference type="ARBA" id="ARBA00022741"/>
    </source>
</evidence>
<keyword evidence="2" id="KW-0067">ATP-binding</keyword>
<dbReference type="SUPFAM" id="SSF52540">
    <property type="entry name" value="P-loop containing nucleoside triphosphate hydrolases"/>
    <property type="match status" value="1"/>
</dbReference>
<evidence type="ECO:0000313" key="5">
    <source>
        <dbReference type="Proteomes" id="UP000256269"/>
    </source>
</evidence>
<protein>
    <submittedName>
        <fullName evidence="4">Regulatory LuxR family protein</fullName>
    </submittedName>
</protein>
<dbReference type="RefSeq" id="WP_116175540.1">
    <property type="nucleotide sequence ID" value="NZ_CP144375.1"/>
</dbReference>
<dbReference type="InterPro" id="IPR011990">
    <property type="entry name" value="TPR-like_helical_dom_sf"/>
</dbReference>
<dbReference type="EMBL" id="QUNO01000006">
    <property type="protein sequence ID" value="REH46843.1"/>
    <property type="molecule type" value="Genomic_DNA"/>
</dbReference>
<accession>A0A3E0HK57</accession>
<dbReference type="GO" id="GO:0006355">
    <property type="term" value="P:regulation of DNA-templated transcription"/>
    <property type="evidence" value="ECO:0007669"/>
    <property type="project" value="InterPro"/>
</dbReference>
<evidence type="ECO:0000313" key="4">
    <source>
        <dbReference type="EMBL" id="REH46843.1"/>
    </source>
</evidence>
<organism evidence="4 5">
    <name type="scientific">Kutzneria buriramensis</name>
    <dbReference type="NCBI Taxonomy" id="1045776"/>
    <lineage>
        <taxon>Bacteria</taxon>
        <taxon>Bacillati</taxon>
        <taxon>Actinomycetota</taxon>
        <taxon>Actinomycetes</taxon>
        <taxon>Pseudonocardiales</taxon>
        <taxon>Pseudonocardiaceae</taxon>
        <taxon>Kutzneria</taxon>
    </lineage>
</organism>
<dbReference type="GO" id="GO:0004016">
    <property type="term" value="F:adenylate cyclase activity"/>
    <property type="evidence" value="ECO:0007669"/>
    <property type="project" value="TreeGrafter"/>
</dbReference>
<dbReference type="InterPro" id="IPR036388">
    <property type="entry name" value="WH-like_DNA-bd_sf"/>
</dbReference>
<reference evidence="4 5" key="1">
    <citation type="submission" date="2018-08" db="EMBL/GenBank/DDBJ databases">
        <title>Genomic Encyclopedia of Archaeal and Bacterial Type Strains, Phase II (KMG-II): from individual species to whole genera.</title>
        <authorList>
            <person name="Goeker M."/>
        </authorList>
    </citation>
    <scope>NUCLEOTIDE SEQUENCE [LARGE SCALE GENOMIC DNA]</scope>
    <source>
        <strain evidence="4 5">DSM 45791</strain>
    </source>
</reference>
<dbReference type="Pfam" id="PF00196">
    <property type="entry name" value="GerE"/>
    <property type="match status" value="1"/>
</dbReference>